<dbReference type="SUPFAM" id="SSF55874">
    <property type="entry name" value="ATPase domain of HSP90 chaperone/DNA topoisomerase II/histidine kinase"/>
    <property type="match status" value="1"/>
</dbReference>
<keyword evidence="11" id="KW-1185">Reference proteome</keyword>
<evidence type="ECO:0000313" key="11">
    <source>
        <dbReference type="Proteomes" id="UP000029015"/>
    </source>
</evidence>
<dbReference type="CDD" id="cd00082">
    <property type="entry name" value="HisKA"/>
    <property type="match status" value="1"/>
</dbReference>
<dbReference type="Gene3D" id="3.30.565.10">
    <property type="entry name" value="Histidine kinase-like ATPase, C-terminal domain"/>
    <property type="match status" value="1"/>
</dbReference>
<keyword evidence="5" id="KW-0808">Transferase</keyword>
<dbReference type="InterPro" id="IPR050351">
    <property type="entry name" value="BphY/WalK/GraS-like"/>
</dbReference>
<name>A0A086Z1A3_9BIFI</name>
<proteinExistence type="predicted"/>
<dbReference type="InterPro" id="IPR036097">
    <property type="entry name" value="HisK_dim/P_sf"/>
</dbReference>
<evidence type="ECO:0000259" key="9">
    <source>
        <dbReference type="PROSITE" id="PS50109"/>
    </source>
</evidence>
<dbReference type="EMBL" id="JGYK01000001">
    <property type="protein sequence ID" value="KFI40303.1"/>
    <property type="molecule type" value="Genomic_DNA"/>
</dbReference>
<feature type="domain" description="Histidine kinase" evidence="9">
    <location>
        <begin position="90"/>
        <end position="316"/>
    </location>
</feature>
<dbReference type="InterPro" id="IPR003594">
    <property type="entry name" value="HATPase_dom"/>
</dbReference>
<dbReference type="SMART" id="SM00387">
    <property type="entry name" value="HATPase_c"/>
    <property type="match status" value="1"/>
</dbReference>
<evidence type="ECO:0000256" key="6">
    <source>
        <dbReference type="ARBA" id="ARBA00022777"/>
    </source>
</evidence>
<evidence type="ECO:0000256" key="2">
    <source>
        <dbReference type="ARBA" id="ARBA00004236"/>
    </source>
</evidence>
<reference evidence="10 11" key="1">
    <citation type="submission" date="2014-03" db="EMBL/GenBank/DDBJ databases">
        <title>Genomics of Bifidobacteria.</title>
        <authorList>
            <person name="Ventura M."/>
            <person name="Milani C."/>
            <person name="Lugli G.A."/>
        </authorList>
    </citation>
    <scope>NUCLEOTIDE SEQUENCE [LARGE SCALE GENOMIC DNA]</scope>
    <source>
        <strain evidence="10 11">DSM 22766</strain>
    </source>
</reference>
<keyword evidence="7" id="KW-0902">Two-component regulatory system</keyword>
<dbReference type="InterPro" id="IPR003661">
    <property type="entry name" value="HisK_dim/P_dom"/>
</dbReference>
<comment type="subcellular location">
    <subcellularLocation>
        <location evidence="2">Cell membrane</location>
    </subcellularLocation>
</comment>
<organism evidence="10 11">
    <name type="scientific">Bifidobacterium actinocoloniiforme DSM 22766</name>
    <dbReference type="NCBI Taxonomy" id="1437605"/>
    <lineage>
        <taxon>Bacteria</taxon>
        <taxon>Bacillati</taxon>
        <taxon>Actinomycetota</taxon>
        <taxon>Actinomycetes</taxon>
        <taxon>Bifidobacteriales</taxon>
        <taxon>Bifidobacteriaceae</taxon>
        <taxon>Bifidobacterium</taxon>
    </lineage>
</organism>
<accession>A0A086Z1A3</accession>
<dbReference type="Pfam" id="PF02518">
    <property type="entry name" value="HATPase_c"/>
    <property type="match status" value="1"/>
</dbReference>
<dbReference type="Gene3D" id="1.10.287.130">
    <property type="match status" value="1"/>
</dbReference>
<dbReference type="SUPFAM" id="SSF47384">
    <property type="entry name" value="Homodimeric domain of signal transducing histidine kinase"/>
    <property type="match status" value="1"/>
</dbReference>
<evidence type="ECO:0000256" key="7">
    <source>
        <dbReference type="ARBA" id="ARBA00023012"/>
    </source>
</evidence>
<dbReference type="STRING" id="1437605.AB656_03640"/>
<dbReference type="eggNOG" id="COG0642">
    <property type="taxonomic scope" value="Bacteria"/>
</dbReference>
<gene>
    <name evidence="10" type="ORF">BACT_1005</name>
</gene>
<dbReference type="Proteomes" id="UP000029015">
    <property type="component" value="Unassembled WGS sequence"/>
</dbReference>
<dbReference type="Pfam" id="PF00512">
    <property type="entry name" value="HisKA"/>
    <property type="match status" value="1"/>
</dbReference>
<evidence type="ECO:0000256" key="3">
    <source>
        <dbReference type="ARBA" id="ARBA00012438"/>
    </source>
</evidence>
<comment type="caution">
    <text evidence="10">The sequence shown here is derived from an EMBL/GenBank/DDBJ whole genome shotgun (WGS) entry which is preliminary data.</text>
</comment>
<dbReference type="AlphaFoldDB" id="A0A086Z1A3"/>
<comment type="catalytic activity">
    <reaction evidence="1">
        <text>ATP + protein L-histidine = ADP + protein N-phospho-L-histidine.</text>
        <dbReference type="EC" id="2.7.13.3"/>
    </reaction>
</comment>
<dbReference type="PROSITE" id="PS50109">
    <property type="entry name" value="HIS_KIN"/>
    <property type="match status" value="1"/>
</dbReference>
<dbReference type="PANTHER" id="PTHR45453:SF1">
    <property type="entry name" value="PHOSPHATE REGULON SENSOR PROTEIN PHOR"/>
    <property type="match status" value="1"/>
</dbReference>
<dbReference type="InterPro" id="IPR036890">
    <property type="entry name" value="HATPase_C_sf"/>
</dbReference>
<protein>
    <recommendedName>
        <fullName evidence="8">Sensor-like histidine kinase SenX3</fullName>
        <ecNumber evidence="3">2.7.13.3</ecNumber>
    </recommendedName>
</protein>
<dbReference type="GO" id="GO:0005886">
    <property type="term" value="C:plasma membrane"/>
    <property type="evidence" value="ECO:0007669"/>
    <property type="project" value="UniProtKB-SubCell"/>
</dbReference>
<evidence type="ECO:0000256" key="8">
    <source>
        <dbReference type="ARBA" id="ARBA00039401"/>
    </source>
</evidence>
<dbReference type="InterPro" id="IPR005467">
    <property type="entry name" value="His_kinase_dom"/>
</dbReference>
<dbReference type="PANTHER" id="PTHR45453">
    <property type="entry name" value="PHOSPHATE REGULON SENSOR PROTEIN PHOR"/>
    <property type="match status" value="1"/>
</dbReference>
<dbReference type="RefSeq" id="WP_052201414.1">
    <property type="nucleotide sequence ID" value="NZ_CP011786.1"/>
</dbReference>
<sequence length="327" mass="35249">MIEAMLLAFAGVIIVALAVALGLLVGDLRRIVRDLEYINGAATNATVTANTGFGLTRRLVGAVNANLAQTRRLHDQRFNQELRIRRMLTNLTHDIKTPLTVARGYVQLLGERSVGASAGAGGNAGPGPGMAAVADVCHKASSSLDSVDYYLHYLMDFNLIQEKSEGLSLSRVDLSSLVQEDLFAAFDHLTGRGVVVEPDIEPGLRLTSDETLLHRIMQNLIGNWLKYAVRTASVSLRRQGDGCILLRMTNESEQPYVGANQLLKRFGTAEAGRLREDSSGLGLSIVRDLAATVGGRMEVETQPGVFSVSIRLPDQLHPSVTASEASD</sequence>
<evidence type="ECO:0000256" key="4">
    <source>
        <dbReference type="ARBA" id="ARBA00022553"/>
    </source>
</evidence>
<evidence type="ECO:0000313" key="10">
    <source>
        <dbReference type="EMBL" id="KFI40303.1"/>
    </source>
</evidence>
<evidence type="ECO:0000256" key="1">
    <source>
        <dbReference type="ARBA" id="ARBA00000085"/>
    </source>
</evidence>
<dbReference type="GO" id="GO:0016036">
    <property type="term" value="P:cellular response to phosphate starvation"/>
    <property type="evidence" value="ECO:0007669"/>
    <property type="project" value="TreeGrafter"/>
</dbReference>
<keyword evidence="4" id="KW-0597">Phosphoprotein</keyword>
<dbReference type="EC" id="2.7.13.3" evidence="3"/>
<dbReference type="GO" id="GO:0000155">
    <property type="term" value="F:phosphorelay sensor kinase activity"/>
    <property type="evidence" value="ECO:0007669"/>
    <property type="project" value="InterPro"/>
</dbReference>
<keyword evidence="6 10" id="KW-0418">Kinase</keyword>
<dbReference type="GO" id="GO:0004721">
    <property type="term" value="F:phosphoprotein phosphatase activity"/>
    <property type="evidence" value="ECO:0007669"/>
    <property type="project" value="TreeGrafter"/>
</dbReference>
<evidence type="ECO:0000256" key="5">
    <source>
        <dbReference type="ARBA" id="ARBA00022679"/>
    </source>
</evidence>